<feature type="compositionally biased region" description="Low complexity" evidence="1">
    <location>
        <begin position="50"/>
        <end position="64"/>
    </location>
</feature>
<reference evidence="2" key="1">
    <citation type="journal article" date="2022" name="bioRxiv">
        <title>Sequencing and chromosome-scale assembly of the giantPleurodeles waltlgenome.</title>
        <authorList>
            <person name="Brown T."/>
            <person name="Elewa A."/>
            <person name="Iarovenko S."/>
            <person name="Subramanian E."/>
            <person name="Araus A.J."/>
            <person name="Petzold A."/>
            <person name="Susuki M."/>
            <person name="Suzuki K.-i.T."/>
            <person name="Hayashi T."/>
            <person name="Toyoda A."/>
            <person name="Oliveira C."/>
            <person name="Osipova E."/>
            <person name="Leigh N.D."/>
            <person name="Simon A."/>
            <person name="Yun M.H."/>
        </authorList>
    </citation>
    <scope>NUCLEOTIDE SEQUENCE</scope>
    <source>
        <strain evidence="2">20211129_DDA</strain>
        <tissue evidence="2">Liver</tissue>
    </source>
</reference>
<name>A0AAV7NGK8_PLEWA</name>
<dbReference type="Proteomes" id="UP001066276">
    <property type="component" value="Chromosome 8"/>
</dbReference>
<comment type="caution">
    <text evidence="2">The sequence shown here is derived from an EMBL/GenBank/DDBJ whole genome shotgun (WGS) entry which is preliminary data.</text>
</comment>
<evidence type="ECO:0000313" key="2">
    <source>
        <dbReference type="EMBL" id="KAJ1115182.1"/>
    </source>
</evidence>
<evidence type="ECO:0000313" key="3">
    <source>
        <dbReference type="Proteomes" id="UP001066276"/>
    </source>
</evidence>
<organism evidence="2 3">
    <name type="scientific">Pleurodeles waltl</name>
    <name type="common">Iberian ribbed newt</name>
    <dbReference type="NCBI Taxonomy" id="8319"/>
    <lineage>
        <taxon>Eukaryota</taxon>
        <taxon>Metazoa</taxon>
        <taxon>Chordata</taxon>
        <taxon>Craniata</taxon>
        <taxon>Vertebrata</taxon>
        <taxon>Euteleostomi</taxon>
        <taxon>Amphibia</taxon>
        <taxon>Batrachia</taxon>
        <taxon>Caudata</taxon>
        <taxon>Salamandroidea</taxon>
        <taxon>Salamandridae</taxon>
        <taxon>Pleurodelinae</taxon>
        <taxon>Pleurodeles</taxon>
    </lineage>
</organism>
<evidence type="ECO:0000256" key="1">
    <source>
        <dbReference type="SAM" id="MobiDB-lite"/>
    </source>
</evidence>
<accession>A0AAV7NGK8</accession>
<dbReference type="AlphaFoldDB" id="A0AAV7NGK8"/>
<sequence>MVGLTTGWPNVAHYSHHHHNHQFSPSVPASAAQPGPSNIRAAGQSSGLRSTPTQSTSAGTQTAAESPIDPAAFQALDRKMDKFIRKVDKPSQDVAYIKKRVRSIRRTLRRANL</sequence>
<feature type="region of interest" description="Disordered" evidence="1">
    <location>
        <begin position="1"/>
        <end position="72"/>
    </location>
</feature>
<gene>
    <name evidence="2" type="ORF">NDU88_003408</name>
</gene>
<keyword evidence="3" id="KW-1185">Reference proteome</keyword>
<dbReference type="EMBL" id="JANPWB010000012">
    <property type="protein sequence ID" value="KAJ1115182.1"/>
    <property type="molecule type" value="Genomic_DNA"/>
</dbReference>
<proteinExistence type="predicted"/>
<protein>
    <submittedName>
        <fullName evidence="2">Uncharacterized protein</fullName>
    </submittedName>
</protein>